<dbReference type="InterPro" id="IPR013131">
    <property type="entry name" value="Mannitol_DH_N"/>
</dbReference>
<organism evidence="10 11">
    <name type="scientific">Bacillus capparidis</name>
    <dbReference type="NCBI Taxonomy" id="1840411"/>
    <lineage>
        <taxon>Bacteria</taxon>
        <taxon>Bacillati</taxon>
        <taxon>Bacillota</taxon>
        <taxon>Bacilli</taxon>
        <taxon>Bacillales</taxon>
        <taxon>Bacillaceae</taxon>
        <taxon>Bacillus</taxon>
    </lineage>
</organism>
<protein>
    <recommendedName>
        <fullName evidence="3 7">Mannitol-1-phosphate 5-dehydrogenase</fullName>
        <ecNumber evidence="2 7">1.1.1.17</ecNumber>
    </recommendedName>
</protein>
<dbReference type="Pfam" id="PF08125">
    <property type="entry name" value="Mannitol_dh_C"/>
    <property type="match status" value="1"/>
</dbReference>
<evidence type="ECO:0000256" key="5">
    <source>
        <dbReference type="ARBA" id="ARBA00023027"/>
    </source>
</evidence>
<dbReference type="InterPro" id="IPR000669">
    <property type="entry name" value="Mannitol_DH"/>
</dbReference>
<dbReference type="PROSITE" id="PS00974">
    <property type="entry name" value="MANNITOL_DHGENASE"/>
    <property type="match status" value="1"/>
</dbReference>
<dbReference type="InterPro" id="IPR023028">
    <property type="entry name" value="Mannitol_1_phos_5_DH"/>
</dbReference>
<dbReference type="InterPro" id="IPR008927">
    <property type="entry name" value="6-PGluconate_DH-like_C_sf"/>
</dbReference>
<evidence type="ECO:0000256" key="1">
    <source>
        <dbReference type="ARBA" id="ARBA00006541"/>
    </source>
</evidence>
<dbReference type="SUPFAM" id="SSF48179">
    <property type="entry name" value="6-phosphogluconate dehydrogenase C-terminal domain-like"/>
    <property type="match status" value="1"/>
</dbReference>
<dbReference type="InterPro" id="IPR013118">
    <property type="entry name" value="Mannitol_DH_C"/>
</dbReference>
<evidence type="ECO:0000259" key="8">
    <source>
        <dbReference type="Pfam" id="PF01232"/>
    </source>
</evidence>
<name>A0ABS4CYN4_9BACI</name>
<dbReference type="NCBIfam" id="NF002652">
    <property type="entry name" value="PRK02318.2-5"/>
    <property type="match status" value="1"/>
</dbReference>
<comment type="similarity">
    <text evidence="1 7">Belongs to the mannitol dehydrogenase family.</text>
</comment>
<evidence type="ECO:0000256" key="7">
    <source>
        <dbReference type="HAMAP-Rule" id="MF_00196"/>
    </source>
</evidence>
<evidence type="ECO:0000256" key="4">
    <source>
        <dbReference type="ARBA" id="ARBA00023002"/>
    </source>
</evidence>
<evidence type="ECO:0000313" key="11">
    <source>
        <dbReference type="Proteomes" id="UP000674416"/>
    </source>
</evidence>
<feature type="domain" description="Mannitol dehydrogenase N-terminal" evidence="8">
    <location>
        <begin position="23"/>
        <end position="216"/>
    </location>
</feature>
<evidence type="ECO:0000256" key="3">
    <source>
        <dbReference type="ARBA" id="ARBA00016219"/>
    </source>
</evidence>
<dbReference type="Pfam" id="PF01232">
    <property type="entry name" value="Mannitol_dh"/>
    <property type="match status" value="1"/>
</dbReference>
<dbReference type="PANTHER" id="PTHR30524">
    <property type="entry name" value="MANNITOL-1-PHOSPHATE 5-DEHYDROGENASE"/>
    <property type="match status" value="1"/>
</dbReference>
<accession>A0ABS4CYN4</accession>
<comment type="caution">
    <text evidence="10">The sequence shown here is derived from an EMBL/GenBank/DDBJ whole genome shotgun (WGS) entry which is preliminary data.</text>
</comment>
<proteinExistence type="inferred from homology"/>
<evidence type="ECO:0000313" key="10">
    <source>
        <dbReference type="EMBL" id="MBP1082481.1"/>
    </source>
</evidence>
<dbReference type="NCBIfam" id="NF002649">
    <property type="entry name" value="PRK02318.2-1"/>
    <property type="match status" value="1"/>
</dbReference>
<feature type="binding site" evidence="7">
    <location>
        <begin position="24"/>
        <end position="35"/>
    </location>
    <ligand>
        <name>NAD(+)</name>
        <dbReference type="ChEBI" id="CHEBI:57540"/>
    </ligand>
</feature>
<dbReference type="InterPro" id="IPR036291">
    <property type="entry name" value="NAD(P)-bd_dom_sf"/>
</dbReference>
<dbReference type="InterPro" id="IPR013328">
    <property type="entry name" value="6PGD_dom2"/>
</dbReference>
<evidence type="ECO:0000259" key="9">
    <source>
        <dbReference type="Pfam" id="PF08125"/>
    </source>
</evidence>
<keyword evidence="4 7" id="KW-0560">Oxidoreductase</keyword>
<dbReference type="Gene3D" id="3.40.50.720">
    <property type="entry name" value="NAD(P)-binding Rossmann-like Domain"/>
    <property type="match status" value="1"/>
</dbReference>
<dbReference type="NCBIfam" id="NF002647">
    <property type="entry name" value="PRK02318.1-3"/>
    <property type="match status" value="1"/>
</dbReference>
<keyword evidence="11" id="KW-1185">Reference proteome</keyword>
<dbReference type="GO" id="GO:0008926">
    <property type="term" value="F:mannitol-1-phosphate 5-dehydrogenase activity"/>
    <property type="evidence" value="ECO:0007669"/>
    <property type="project" value="UniProtKB-EC"/>
</dbReference>
<dbReference type="PRINTS" id="PR00084">
    <property type="entry name" value="MTLDHDRGNASE"/>
</dbReference>
<dbReference type="PANTHER" id="PTHR30524:SF0">
    <property type="entry name" value="ALTRONATE OXIDOREDUCTASE-RELATED"/>
    <property type="match status" value="1"/>
</dbReference>
<dbReference type="NCBIfam" id="NF002646">
    <property type="entry name" value="PRK02318.1-2"/>
    <property type="match status" value="1"/>
</dbReference>
<evidence type="ECO:0000256" key="6">
    <source>
        <dbReference type="ARBA" id="ARBA00048615"/>
    </source>
</evidence>
<dbReference type="Proteomes" id="UP000674416">
    <property type="component" value="Unassembled WGS sequence"/>
</dbReference>
<comment type="catalytic activity">
    <reaction evidence="6 7">
        <text>D-mannitol 1-phosphate + NAD(+) = beta-D-fructose 6-phosphate + NADH + H(+)</text>
        <dbReference type="Rhea" id="RHEA:19661"/>
        <dbReference type="ChEBI" id="CHEBI:15378"/>
        <dbReference type="ChEBI" id="CHEBI:57540"/>
        <dbReference type="ChEBI" id="CHEBI:57634"/>
        <dbReference type="ChEBI" id="CHEBI:57945"/>
        <dbReference type="ChEBI" id="CHEBI:61381"/>
        <dbReference type="EC" id="1.1.1.17"/>
    </reaction>
</comment>
<reference evidence="10 11" key="1">
    <citation type="submission" date="2021-01" db="EMBL/GenBank/DDBJ databases">
        <title>Genomic Encyclopedia of Type Strains, Phase IV (KMG-IV): sequencing the most valuable type-strain genomes for metagenomic binning, comparative biology and taxonomic classification.</title>
        <authorList>
            <person name="Goeker M."/>
        </authorList>
    </citation>
    <scope>NUCLEOTIDE SEQUENCE [LARGE SCALE GENOMIC DNA]</scope>
    <source>
        <strain evidence="10 11">DSM 103394</strain>
    </source>
</reference>
<dbReference type="Gene3D" id="1.10.1040.10">
    <property type="entry name" value="N-(1-d-carboxylethyl)-l-norvaline Dehydrogenase, domain 2"/>
    <property type="match status" value="1"/>
</dbReference>
<gene>
    <name evidence="7" type="primary">mtlD</name>
    <name evidence="10" type="ORF">JOC74_002984</name>
</gene>
<dbReference type="HAMAP" id="MF_00196">
    <property type="entry name" value="Mannitol_dehydrog"/>
    <property type="match status" value="1"/>
</dbReference>
<sequence length="414" mass="46813">MNKSFKENNDSDAHPLKLSGKPHAVHFGAGNIGRGFIGLLLSKSGYEVCFVTRNKKKISLLKQRKQYSVYIANQTNDQIDVKNITAISSQDKASVAKRIAETDLITTAVGVSNLQNIAKKIADGIELRLQSNTRPLHIIACENGIGASSKLKKYVYEHIQKDLHEKADRYVAFPNAAVDRIVPAQNHEDPLEVTVEPYFEWVIDRSEMLGGLPEIKDIKLVDSLEAFIERKLFTVNTGHCCAAYYGYLQGYSTIQEVMDDPKLKAEIKKVMYETGSLLTEKYQLDETEHEKYINNILNRFSNPGLTDKVVRVGRAPIRKLSKGDRLVRPTLQTYDLGMDVSHLTKAMAAALLFDYSKDHEAIKLKQAIRKNGINQVITKYLGIPSSHPIHNRIANKYKEFKHKYQLREKAKLTL</sequence>
<evidence type="ECO:0000256" key="2">
    <source>
        <dbReference type="ARBA" id="ARBA00012939"/>
    </source>
</evidence>
<feature type="domain" description="Mannitol dehydrogenase C-terminal" evidence="9">
    <location>
        <begin position="224"/>
        <end position="399"/>
    </location>
</feature>
<dbReference type="EMBL" id="JAFDST010000003">
    <property type="protein sequence ID" value="MBP1082481.1"/>
    <property type="molecule type" value="Genomic_DNA"/>
</dbReference>
<dbReference type="SUPFAM" id="SSF51735">
    <property type="entry name" value="NAD(P)-binding Rossmann-fold domains"/>
    <property type="match status" value="1"/>
</dbReference>
<keyword evidence="5 7" id="KW-0520">NAD</keyword>
<dbReference type="EC" id="1.1.1.17" evidence="2 7"/>
<dbReference type="RefSeq" id="WP_082364216.1">
    <property type="nucleotide sequence ID" value="NZ_JAFDST010000003.1"/>
</dbReference>
<dbReference type="InterPro" id="IPR023027">
    <property type="entry name" value="Mannitol_DH_CS"/>
</dbReference>